<dbReference type="InterPro" id="IPR002026">
    <property type="entry name" value="Urease_gamma/gamma-beta_su"/>
</dbReference>
<keyword evidence="6 7" id="KW-0378">Hydrolase</keyword>
<dbReference type="NCBIfam" id="TIGR00192">
    <property type="entry name" value="urease_beta"/>
    <property type="match status" value="1"/>
</dbReference>
<dbReference type="Pfam" id="PF00699">
    <property type="entry name" value="Urease_beta"/>
    <property type="match status" value="1"/>
</dbReference>
<organism evidence="9 10">
    <name type="scientific">Knufia obscura</name>
    <dbReference type="NCBI Taxonomy" id="1635080"/>
    <lineage>
        <taxon>Eukaryota</taxon>
        <taxon>Fungi</taxon>
        <taxon>Dikarya</taxon>
        <taxon>Ascomycota</taxon>
        <taxon>Pezizomycotina</taxon>
        <taxon>Eurotiomycetes</taxon>
        <taxon>Chaetothyriomycetidae</taxon>
        <taxon>Chaetothyriales</taxon>
        <taxon>Trichomeriaceae</taxon>
        <taxon>Knufia</taxon>
    </lineage>
</organism>
<dbReference type="Gene3D" id="3.30.280.10">
    <property type="entry name" value="Urease, gamma-like subunit"/>
    <property type="match status" value="1"/>
</dbReference>
<dbReference type="Proteomes" id="UP001334248">
    <property type="component" value="Unassembled WGS sequence"/>
</dbReference>
<keyword evidence="5" id="KW-0479">Metal-binding</keyword>
<dbReference type="CDD" id="cd00407">
    <property type="entry name" value="Urease_beta"/>
    <property type="match status" value="1"/>
</dbReference>
<dbReference type="InterPro" id="IPR005848">
    <property type="entry name" value="Urease_asu"/>
</dbReference>
<dbReference type="InterPro" id="IPR002019">
    <property type="entry name" value="Urease_beta-like"/>
</dbReference>
<dbReference type="SUPFAM" id="SSF51556">
    <property type="entry name" value="Metallo-dependent hydrolases"/>
    <property type="match status" value="1"/>
</dbReference>
<evidence type="ECO:0000313" key="10">
    <source>
        <dbReference type="Proteomes" id="UP001334248"/>
    </source>
</evidence>
<comment type="pathway">
    <text evidence="2">Nitrogen metabolism; urea degradation; CO(2) and NH(3) from urea (urease route): step 1/1.</text>
</comment>
<sequence>MSLGKQILGRRHVLPSVTSTFTTLQIEGTFPTGTHLVTVDQPISSEDGDLKRALYASFLPVPSNEAFPKCDESEYEDSKMPGAVIPAKGKITLNKARRRVRLQVTNKGDRAIQVGSHYSFIEANPQLSFDRIRAYGYHLDIPSGMSARFEPGDMKTVTLVEIAGLRTITGGSSIASGLIDPSRVSQILRNMEEQGFQHVPEKSTNEEEEIGPYEMERSDYASMYGPTMGDVVRLGATDLWVKVEKDFTSHGDECTFGGGKMLRDGIGVKTGQEDDDCLDMVITNALIIDWHGIVKADIGTKGGYIVGIGKAGNPDVMDGVSPSLIIGSNTDVISGEGKIITAGGIDTHVHLTAPQQAIEALATGITTQFAGGTGPSTASVAANCTPGKTHIRQMMQACDHLPMNFGILGKGSDSAEGGLHDQVNAGAAGLKIHEDWGCTPASIDACLRVCDEHDIQCNIHCDSLNESGFVERTAAAFKDRTVHAYHIEGAGGGHAPDMISLVQCPNVLPSSTTPTKPYTINTVEEHIDMVMSCHHLSKNIPEDVSFADSRVRAETIEAEDILHDTGAISMMSSDSHAMGRCGEVILRTWHTAHKNKLQRGQLEGDKGTGADNHRVKRYISKYTINPAITQGISHVVGSVEVGKLADLVIWEPWNFGVKPFQVLKSGLIACALMGDINASITTVQPIICRPMYSPLLPFASVLFVSKAGVNSGAIESYNLKKRIEVVKNCRTIKKHDMKYNGEMPEMKVDPETYVVVADGKECKAEAVSSLPLTHPYFVY</sequence>
<dbReference type="Gene3D" id="3.20.20.140">
    <property type="entry name" value="Metal-dependent hydrolases"/>
    <property type="match status" value="1"/>
</dbReference>
<dbReference type="GeneID" id="90004482"/>
<dbReference type="Pfam" id="PF01979">
    <property type="entry name" value="Amidohydro_1"/>
    <property type="match status" value="1"/>
</dbReference>
<dbReference type="InterPro" id="IPR011059">
    <property type="entry name" value="Metal-dep_hydrolase_composite"/>
</dbReference>
<feature type="active site" description="Proton donor" evidence="7">
    <location>
        <position position="534"/>
    </location>
</feature>
<dbReference type="PANTHER" id="PTHR43440">
    <property type="entry name" value="UREASE"/>
    <property type="match status" value="1"/>
</dbReference>
<accession>A0ABR0R960</accession>
<evidence type="ECO:0000256" key="3">
    <source>
        <dbReference type="ARBA" id="ARBA00012934"/>
    </source>
</evidence>
<evidence type="ECO:0000256" key="6">
    <source>
        <dbReference type="ARBA" id="ARBA00022801"/>
    </source>
</evidence>
<comment type="caution">
    <text evidence="9">The sequence shown here is derived from an EMBL/GenBank/DDBJ whole genome shotgun (WGS) entry which is preliminary data.</text>
</comment>
<evidence type="ECO:0000256" key="7">
    <source>
        <dbReference type="PROSITE-ProRule" id="PRU00700"/>
    </source>
</evidence>
<dbReference type="PANTHER" id="PTHR43440:SF1">
    <property type="entry name" value="UREASE"/>
    <property type="match status" value="1"/>
</dbReference>
<dbReference type="Gene3D" id="2.10.150.10">
    <property type="entry name" value="Urease, beta subunit"/>
    <property type="match status" value="1"/>
</dbReference>
<dbReference type="InterPro" id="IPR036463">
    <property type="entry name" value="Urease_gamma_sf"/>
</dbReference>
<evidence type="ECO:0000259" key="8">
    <source>
        <dbReference type="PROSITE" id="PS51368"/>
    </source>
</evidence>
<keyword evidence="4" id="KW-0533">Nickel</keyword>
<evidence type="ECO:0000256" key="4">
    <source>
        <dbReference type="ARBA" id="ARBA00022596"/>
    </source>
</evidence>
<dbReference type="Gene3D" id="2.30.40.10">
    <property type="entry name" value="Urease, subunit C, domain 1"/>
    <property type="match status" value="1"/>
</dbReference>
<gene>
    <name evidence="9" type="primary">ure1_2</name>
    <name evidence="9" type="ORF">PMZ80_011033</name>
</gene>
<comment type="cofactor">
    <cofactor evidence="1">
        <name>Ni cation</name>
        <dbReference type="ChEBI" id="CHEBI:25516"/>
    </cofactor>
</comment>
<protein>
    <recommendedName>
        <fullName evidence="3">urease</fullName>
        <ecNumber evidence="3">3.5.1.5</ecNumber>
    </recommendedName>
</protein>
<dbReference type="InterPro" id="IPR050112">
    <property type="entry name" value="Urease_alpha_subunit"/>
</dbReference>
<dbReference type="HAMAP" id="MF_01953">
    <property type="entry name" value="Urease_alpha"/>
    <property type="match status" value="1"/>
</dbReference>
<evidence type="ECO:0000256" key="5">
    <source>
        <dbReference type="ARBA" id="ARBA00022723"/>
    </source>
</evidence>
<dbReference type="PROSITE" id="PS01120">
    <property type="entry name" value="UREASE_1"/>
    <property type="match status" value="1"/>
</dbReference>
<dbReference type="SUPFAM" id="SSF51338">
    <property type="entry name" value="Composite domain of metallo-dependent hydrolases"/>
    <property type="match status" value="1"/>
</dbReference>
<feature type="domain" description="Urease" evidence="8">
    <location>
        <begin position="343"/>
        <end position="779"/>
    </location>
</feature>
<dbReference type="GO" id="GO:0009039">
    <property type="term" value="F:urease activity"/>
    <property type="evidence" value="ECO:0007669"/>
    <property type="project" value="UniProtKB-EC"/>
</dbReference>
<dbReference type="NCBIfam" id="TIGR01792">
    <property type="entry name" value="urease_alph"/>
    <property type="match status" value="1"/>
</dbReference>
<dbReference type="InterPro" id="IPR036461">
    <property type="entry name" value="Urease_betasu_sf"/>
</dbReference>
<dbReference type="RefSeq" id="XP_064724860.1">
    <property type="nucleotide sequence ID" value="XM_064879421.1"/>
</dbReference>
<name>A0ABR0R960_9EURO</name>
<feature type="binding site" evidence="7">
    <location>
        <position position="433"/>
    </location>
    <ligand>
        <name>substrate</name>
    </ligand>
</feature>
<dbReference type="Pfam" id="PF00547">
    <property type="entry name" value="Urease_gamma"/>
    <property type="match status" value="1"/>
</dbReference>
<dbReference type="EC" id="3.5.1.5" evidence="3"/>
<reference evidence="9 10" key="1">
    <citation type="journal article" date="2023" name="Res Sq">
        <title>Genomic and morphological characterization of Knufia obscura isolated from the Mars 2020 spacecraft assembly facility.</title>
        <authorList>
            <person name="Chander A.M."/>
            <person name="Teixeira M.M."/>
            <person name="Singh N.K."/>
            <person name="Williams M.P."/>
            <person name="Parker C.W."/>
            <person name="Leo P."/>
            <person name="Stajich J.E."/>
            <person name="Torok T."/>
            <person name="Tighe S."/>
            <person name="Mason C.E."/>
            <person name="Venkateswaran K."/>
        </authorList>
    </citation>
    <scope>NUCLEOTIDE SEQUENCE [LARGE SCALE GENOMIC DNA]</scope>
    <source>
        <strain evidence="9 10">CCFEE 5817</strain>
    </source>
</reference>
<proteinExistence type="inferred from homology"/>
<dbReference type="InterPro" id="IPR017951">
    <property type="entry name" value="Urease_asu_c"/>
</dbReference>
<dbReference type="InterPro" id="IPR032466">
    <property type="entry name" value="Metal_Hydrolase"/>
</dbReference>
<evidence type="ECO:0000256" key="2">
    <source>
        <dbReference type="ARBA" id="ARBA00004897"/>
    </source>
</evidence>
<dbReference type="EMBL" id="JAVHJV010000023">
    <property type="protein sequence ID" value="KAK5936770.1"/>
    <property type="molecule type" value="Genomic_DNA"/>
</dbReference>
<evidence type="ECO:0000313" key="9">
    <source>
        <dbReference type="EMBL" id="KAK5936770.1"/>
    </source>
</evidence>
<dbReference type="PROSITE" id="PS51368">
    <property type="entry name" value="UREASE_3"/>
    <property type="match status" value="1"/>
</dbReference>
<dbReference type="NCBIfam" id="NF009686">
    <property type="entry name" value="PRK13207.1"/>
    <property type="match status" value="1"/>
</dbReference>
<dbReference type="PRINTS" id="PR01752">
    <property type="entry name" value="UREASE"/>
</dbReference>
<dbReference type="Pfam" id="PF00449">
    <property type="entry name" value="Urease_alpha"/>
    <property type="match status" value="1"/>
</dbReference>
<dbReference type="InterPro" id="IPR011612">
    <property type="entry name" value="Urease_alpha_N_dom"/>
</dbReference>
<dbReference type="CDD" id="cd00375">
    <property type="entry name" value="Urease_alpha"/>
    <property type="match status" value="1"/>
</dbReference>
<keyword evidence="10" id="KW-1185">Reference proteome</keyword>
<evidence type="ECO:0000256" key="1">
    <source>
        <dbReference type="ARBA" id="ARBA00001948"/>
    </source>
</evidence>
<dbReference type="InterPro" id="IPR029754">
    <property type="entry name" value="Urease_Ni-bd"/>
</dbReference>
<dbReference type="InterPro" id="IPR006680">
    <property type="entry name" value="Amidohydro-rel"/>
</dbReference>
<dbReference type="SUPFAM" id="SSF54111">
    <property type="entry name" value="Urease, gamma-subunit"/>
    <property type="match status" value="1"/>
</dbReference>
<dbReference type="SUPFAM" id="SSF51278">
    <property type="entry name" value="Urease, beta-subunit"/>
    <property type="match status" value="1"/>
</dbReference>